<feature type="compositionally biased region" description="Basic and acidic residues" evidence="4">
    <location>
        <begin position="1416"/>
        <end position="1427"/>
    </location>
</feature>
<feature type="region of interest" description="Disordered" evidence="4">
    <location>
        <begin position="2895"/>
        <end position="2917"/>
    </location>
</feature>
<feature type="compositionally biased region" description="Low complexity" evidence="4">
    <location>
        <begin position="4296"/>
        <end position="4308"/>
    </location>
</feature>
<dbReference type="Gene3D" id="3.90.1750.10">
    <property type="entry name" value="Hect, E3 ligase catalytic domains"/>
    <property type="match status" value="1"/>
</dbReference>
<evidence type="ECO:0000313" key="9">
    <source>
        <dbReference type="Proteomes" id="UP000751190"/>
    </source>
</evidence>
<accession>A0A8J5XKF8</accession>
<dbReference type="SUPFAM" id="SSF51045">
    <property type="entry name" value="WW domain"/>
    <property type="match status" value="1"/>
</dbReference>
<feature type="compositionally biased region" description="Low complexity" evidence="4">
    <location>
        <begin position="1705"/>
        <end position="1726"/>
    </location>
</feature>
<dbReference type="InterPro" id="IPR001202">
    <property type="entry name" value="WW_dom"/>
</dbReference>
<dbReference type="InterPro" id="IPR000679">
    <property type="entry name" value="Znf_GATA"/>
</dbReference>
<dbReference type="PROSITE" id="PS50237">
    <property type="entry name" value="HECT"/>
    <property type="match status" value="1"/>
</dbReference>
<feature type="compositionally biased region" description="Pro residues" evidence="4">
    <location>
        <begin position="837"/>
        <end position="850"/>
    </location>
</feature>
<dbReference type="SMART" id="SM00119">
    <property type="entry name" value="HECTc"/>
    <property type="match status" value="1"/>
</dbReference>
<feature type="region of interest" description="Disordered" evidence="4">
    <location>
        <begin position="998"/>
        <end position="1063"/>
    </location>
</feature>
<evidence type="ECO:0000256" key="3">
    <source>
        <dbReference type="PROSITE-ProRule" id="PRU00104"/>
    </source>
</evidence>
<dbReference type="Gene3D" id="3.30.2160.10">
    <property type="entry name" value="Hect, E3 ligase catalytic domain"/>
    <property type="match status" value="1"/>
</dbReference>
<feature type="compositionally biased region" description="Basic and acidic residues" evidence="4">
    <location>
        <begin position="1737"/>
        <end position="1757"/>
    </location>
</feature>
<feature type="region of interest" description="Disordered" evidence="4">
    <location>
        <begin position="4548"/>
        <end position="4572"/>
    </location>
</feature>
<feature type="region of interest" description="Disordered" evidence="4">
    <location>
        <begin position="1549"/>
        <end position="1583"/>
    </location>
</feature>
<dbReference type="InterPro" id="IPR000569">
    <property type="entry name" value="HECT_dom"/>
</dbReference>
<dbReference type="EMBL" id="JAGTXO010000001">
    <property type="protein sequence ID" value="KAG8470951.1"/>
    <property type="molecule type" value="Genomic_DNA"/>
</dbReference>
<dbReference type="Gene3D" id="3.30.2410.10">
    <property type="entry name" value="Hect, E3 ligase catalytic domain"/>
    <property type="match status" value="1"/>
</dbReference>
<feature type="region of interest" description="Disordered" evidence="4">
    <location>
        <begin position="1702"/>
        <end position="1760"/>
    </location>
</feature>
<evidence type="ECO:0000313" key="8">
    <source>
        <dbReference type="EMBL" id="KAG8470951.1"/>
    </source>
</evidence>
<feature type="compositionally biased region" description="Polar residues" evidence="4">
    <location>
        <begin position="824"/>
        <end position="834"/>
    </location>
</feature>
<dbReference type="Pfam" id="PF00397">
    <property type="entry name" value="WW"/>
    <property type="match status" value="1"/>
</dbReference>
<keyword evidence="1 3" id="KW-0833">Ubl conjugation pathway</keyword>
<keyword evidence="2" id="KW-0479">Metal-binding</keyword>
<feature type="region of interest" description="Disordered" evidence="4">
    <location>
        <begin position="817"/>
        <end position="859"/>
    </location>
</feature>
<feature type="region of interest" description="Disordered" evidence="4">
    <location>
        <begin position="3842"/>
        <end position="3865"/>
    </location>
</feature>
<feature type="compositionally biased region" description="Acidic residues" evidence="4">
    <location>
        <begin position="4913"/>
        <end position="4929"/>
    </location>
</feature>
<feature type="region of interest" description="Disordered" evidence="4">
    <location>
        <begin position="4209"/>
        <end position="4249"/>
    </location>
</feature>
<dbReference type="CDD" id="cd00201">
    <property type="entry name" value="WW"/>
    <property type="match status" value="1"/>
</dbReference>
<feature type="compositionally biased region" description="Low complexity" evidence="4">
    <location>
        <begin position="1194"/>
        <end position="1217"/>
    </location>
</feature>
<feature type="region of interest" description="Disordered" evidence="4">
    <location>
        <begin position="2211"/>
        <end position="2348"/>
    </location>
</feature>
<dbReference type="UniPathway" id="UPA00143"/>
<evidence type="ECO:0000259" key="5">
    <source>
        <dbReference type="PROSITE" id="PS50020"/>
    </source>
</evidence>
<feature type="region of interest" description="Disordered" evidence="4">
    <location>
        <begin position="3303"/>
        <end position="3357"/>
    </location>
</feature>
<feature type="compositionally biased region" description="Acidic residues" evidence="4">
    <location>
        <begin position="4281"/>
        <end position="4291"/>
    </location>
</feature>
<dbReference type="OrthoDB" id="239701at2759"/>
<dbReference type="GO" id="GO:0016567">
    <property type="term" value="P:protein ubiquitination"/>
    <property type="evidence" value="ECO:0007669"/>
    <property type="project" value="UniProtKB-UniPathway"/>
</dbReference>
<feature type="region of interest" description="Disordered" evidence="4">
    <location>
        <begin position="1416"/>
        <end position="1498"/>
    </location>
</feature>
<dbReference type="Pfam" id="PF00632">
    <property type="entry name" value="HECT"/>
    <property type="match status" value="1"/>
</dbReference>
<feature type="compositionally biased region" description="Basic and acidic residues" evidence="4">
    <location>
        <begin position="1489"/>
        <end position="1498"/>
    </location>
</feature>
<dbReference type="InterPro" id="IPR035983">
    <property type="entry name" value="Hect_E3_ubiquitin_ligase"/>
</dbReference>
<feature type="region of interest" description="Disordered" evidence="4">
    <location>
        <begin position="4261"/>
        <end position="4316"/>
    </location>
</feature>
<feature type="region of interest" description="Disordered" evidence="4">
    <location>
        <begin position="3571"/>
        <end position="3617"/>
    </location>
</feature>
<feature type="compositionally biased region" description="Acidic residues" evidence="4">
    <location>
        <begin position="2333"/>
        <end position="2348"/>
    </location>
</feature>
<evidence type="ECO:0000259" key="7">
    <source>
        <dbReference type="PROSITE" id="PS50237"/>
    </source>
</evidence>
<dbReference type="PROSITE" id="PS50020">
    <property type="entry name" value="WW_DOMAIN_2"/>
    <property type="match status" value="1"/>
</dbReference>
<feature type="compositionally biased region" description="Low complexity" evidence="4">
    <location>
        <begin position="1033"/>
        <end position="1063"/>
    </location>
</feature>
<feature type="compositionally biased region" description="Low complexity" evidence="4">
    <location>
        <begin position="3842"/>
        <end position="3854"/>
    </location>
</feature>
<dbReference type="GO" id="GO:0008270">
    <property type="term" value="F:zinc ion binding"/>
    <property type="evidence" value="ECO:0007669"/>
    <property type="project" value="UniProtKB-KW"/>
</dbReference>
<evidence type="ECO:0000256" key="2">
    <source>
        <dbReference type="PROSITE-ProRule" id="PRU00094"/>
    </source>
</evidence>
<feature type="active site" description="Glycyl thioester intermediate" evidence="3">
    <location>
        <position position="4866"/>
    </location>
</feature>
<feature type="compositionally biased region" description="Basic and acidic residues" evidence="4">
    <location>
        <begin position="2316"/>
        <end position="2330"/>
    </location>
</feature>
<dbReference type="GO" id="GO:0004842">
    <property type="term" value="F:ubiquitin-protein transferase activity"/>
    <property type="evidence" value="ECO:0007669"/>
    <property type="project" value="InterPro"/>
</dbReference>
<feature type="compositionally biased region" description="Acidic residues" evidence="4">
    <location>
        <begin position="1441"/>
        <end position="1453"/>
    </location>
</feature>
<comment type="caution">
    <text evidence="8">The sequence shown here is derived from an EMBL/GenBank/DDBJ whole genome shotgun (WGS) entry which is preliminary data.</text>
</comment>
<sequence length="4929" mass="497200">MFPAGVSSLKEVVRGSSDELAAEQQLLCTLASRREPRDEQLQPAQRLGAVTLPDGWEQRLDRPTQRVFFIDHATRTTQWLDPRIESAETALARQHSALERAFLPPAHAVPELSALAGDAPPAPPPAALRDEATTLFALGARFAASPAELDAWLELHDAAMAEPDARADAALAQACFARRTRALQLAHLALIRLEQWHFQAGSLPPALGSDGVWLGCGPLSGRAHVTPALSSVLRHGAAADLVRPYRRLRLGAWFEQSSHIDKLSHAAHELMRLCALVRPADSSPTPAAAAPAKPGGAVSAPPGLAGAAGGRTVLLALHPVLWGRHEAPLARVAHRLLGLFQQPSPPCDAAACAIAALAVASGRAWLWLALAEKLAEAVALGAGGVPWPTAAAPIALLPACRQLLALAGEPARRGFLQVAVDPVRSDDKAAGGGVWTHARAERDGVRAWCTPSLLVCTLAAAAASAPHAASRALAGDDVTLAELGAWARAGGGTAARAVPAGSAETSERGRAARPPAWPWSLNRPDCQLAATLIQLCRAHLAAVGLAVSREREAGGAAGSGAFAPGRDAAARAGTVDQPLSADGVYDGAAYAGAPATARDAAVQPTPSSRASEASFEVVSAALGGTEAIGAHADDGERERERAEAPVCAAGGADDGAHELASVRLLGLVGSLRLLRLHLCGAISSGELPSAELTAPLSPSAARADALRLVGLATHHPTPAQPAASPRVGVATRTPLGHLASELVRFATTTTGGARCGADSISDRGACRADSDNDLVALAYARGEAAAVLITGADVLWPSRFEQAAALCALLEPAAAQRVPPPVHQPTSSRQTPTLAQPAPPAPAPPAPVPAAPGGGGGGESVRARLRVAEGLMYWLAAQPAPLLLVANGLDAQDSEQWSERLACARALAAGGRYDGPPGALERTQRHLCNALVQLAADGAMAGTATGAQPGGAGSASRDCTSDAGTALAASAPSPGVTARAIAHAAGLIAAARSSAAAASSPAPRADTLASCAPARATSPHPSDAIEPSMASGPRTSSPARSAGAAPASDAASRTMALSSAPAAPASDAASRTMALSSAPAAPASDAASRTMALSSAPAAPASDAASRTMALSSAPAAPASDAASRTMALSSAPAAPASDAASRTMALSSAPAAPASDAASRTMALSSAPAAPASDAASRTMALSSAPAAPASDAASRTMALSSAPAAPASNAAGGTRRAPRAPPRSLQAAAGALLSAIVRDAAHAVALCSSAAQWPVTSLCSLGVLLLDAAAESLEAAAAAAAQRDDAGARLARPPLPLLAATTELTIALRVLATFRARLARALLIPLLRVASAAAALGVAGDTACAIAPLAACAPGVASPRVADPAASACVLLSQAAAALAGAYGRALAVGTSGGAERGVGPVAEARWAALLHRPAERAGAERGSGDEPGASDENASDASDTDDSVTTDDDSASSSAERGHRAAELSQSAHADAAPRRERAAAVAARADGDKGERERARAEAQADCVRARAERRAFASIATQLVHGVGAGASGPLSLACSRRASGDSVASVGQLSRASSDSGRRGSWARGGARGGSDADPFGAVREAGRRAASAAARAALAAVRNALSRDPMPHSSGAALGGRGAMAVDAERMAVPHRLGSAVADAGTDADARDASAGGCARPSRSERRRRRRESAGAFELTADAAHLIATQLTLEAAPRVARAHGASSDGAASSSTRASERAPAVDGSEPAAGSHRADGEQRMGEELGEKEDAVRPRPSGEALLELRGALLRASARVFGSEAGLAAAARACAMSADHRQLRANAHVRRAWRFVLRLERALGMQRDVRWADAVDGAHALLRLRPPSVAHAARVQLPPPRTPPSAISAHARASAAGARYAGGLSPARAASFGSVLCEMPPSLSRASSCSGLTALSAAGGGGLGWHALDVTAGAELGRLAPPGAGPGSPRTGVRAEDALLAWLRLNENGRVAAVCAWRRWRLGHVQRAAAVGVALALARLGCGARAAPADGARAFALAQAAETMRALSQFGEGARREQLHEQLAPGERASAHAFPLGALSAAGLRALGATVRSALSAAVTAARARSVDDGPEHAAAGGCAAAELAALCAAVAAPLWSSTCAADHQLATECAAELSKLHGALLASSHACATVVGERFVSAFAHALGRAPAAAVGAPCGRDSGHSAWGERGAVAAADASALASRADDVRRAHELNASADADGDGCAPERDASGRRLRVRTPSIPLGMTLSTTRGPAEQLAARRSRQSAKSAKSETPLTAGQPALRAGRAPSAFAPPIVLGADDAAPGSAPRGSPGARSGRADSGRADSGRAVEAEASVEAESEAESAADGEADAWVEAEAARASGADARVHATVRSPHAAHVAADAVSAAADRALVALVGTHARQALRALRAAVAAHNSAARVECAADADAGEREPALRELGALRARALSIEAHVEAILLVVSAALAADARASGPSESASAERPSVLAVALRAMARRWVSFAWRAVGVLASARGCALATRLLETALPLCAPEPQMSAPLGRLDGAATRGVATRGPLGLPPPRSAPALLEAIGALALSAHVPQAAAHGAGAAARAPHALAAELTAIARALATARATGAGGGGATPRADAGAHNTSTRSWRLCCSWAEALYETSTQALVAGARAWASTAGAPGGGAVEARDGDDGDDGERAFHGALGALWLYGGDLPARWPLAAPARVGKAGDEARARVTAPPPPPPLSTPLARALAELADAPGLVDGRCPLPFVRPPGGTRAQSAASAASSAHALPACAPLDGGGAMAVRCAVLKALSRALEGSTAIVGSSGHTACAGASAAVAAGADGVRAAVAAALRDRPRLRATLLSRAASPLLQPLSTSALEVQLLEALERARVHAALRELLVQRNPHDGGAEASDADGDDGSDGEAPLARAHFARAAVRTALAACGGDASAACEWLWRQRARAAAAAAALGDGVAAGHSIQTVASVLPSFPPGALAEAAAEHDGNADRAADTLLDRAAAATEAARGAAGVSAEGSLRCFEAAMAGDLVAVRASPAALRPHAAHVLARSGGLARVRFAGRPSSWDTWVAVASLEPFALYGAAQRALEPAAEARPAGGARALASEESPCAVCTVCGQVLWRPVVTLTRACGACGLPQTVIGMATLSAAIAAATAVHIALPGRGSVRRAGTGASTPSALPCRPAVPHDGADGDGGRTLHAPGAVSSDAASRSSGEGERGSAIGASEADGARSSEATLESQVADAEAELWVRAPHELSVASLAQLCTIGRDADCAFVGWVQPELLVLPSGLPGAPPRGGGSIHDASARVGAPDGAGALAGGGAPASRSRERGYSSESVTSAELGSAADEQRREMAAIGASAAPRTGAGAAGGRRARVPSDEAREAKCAACDLRAPWAPWRGQALHFDAPTPPSRASAGEDGGAIAELGATAGAVLRCVSAGAASAPATNDADTASRAVARDDAPAALAVLLAPTHALVELRLLGDIEGGVAAAAAMAVTAAAAARAGQPDEACSLFLDRLARAFIRRAALTLALEPTHVPFQIAAAEPAEQPWLEPCLVVQPHAAGRQGDRAPTDGARSPRARRSPAPSPARAPQPPRSPLAPLTPVSAAASAATSAGAWDAPRALEPLALPPEASLAPHALPPEASLAPHALPPEASLAPLALPPEASLAPLALPPEASLAPHARAGPAREHDASTRDATGAAHFSSREALSVEPHAVLHLLKLVGAQACARAPDAPALPAGADEACEDLSGLLRRAVRSYALRPLLVAELARHLSRALEAGGMLESAHTLERATPPLTDASRASTLALLRAGGPPIPAAAAARHAEVARGAEARAPAMSAASSSDGGDGGARAPHRLSAAGASGAVDVRGAAAVHVQFDARTELPRGHTLLIAARTADGGRTGAYPLCECRGGLGGAFWKDASVPLPPGTIAVCAELMPSPPDVDASGAGAAGGTFSAAPPAAASWGFRVGISPIAWSPASEHEAVELPFAHGWLLLRALLDGAPDALVDGAVVRALIAFAARGRAAAHRTAAAAALLRVLTLTRPPSARARLARMGAELGTELVDELLPRVNAMRVAHARAAAEAAARGAGMSAAELATRAGAQRVRQRARAAARSSPLPHAHQLMLDCALQAAVLWPAARARVQRATWARSAAIVDRFSKALLGSEGEDGGVADGAQPHEGLRFSLLRERALNRTPRVRLRGLARGGANGAVESQDGSERGRQGGAGPRAHENEGGSDAIVESEFGACAAARRSRGDSGGGSDDRRGGDGDGDGDGDETDAPTPSSCSASDSDGASGAEDDADAGGARGRALAHWASGWWAGWNAEEDDQLIAFATEVLLPEAGITTSGQVSRWWRAAAAAPVRAPEERDGARGCYARLRERTADDLRARLRLLGDFNRHFARALALTHTGLGDAQPPFSLGARLSRLRSRILPSTKAAAWAAALSATGCTLEIVPTLLNRARAVRARASRSATRRGASSLLAQLSVQLAPARVDARRLCRADRAFKVKLVGEASDDVGGPYREVVSGVCAELMEAAAAPRASDEEEDADGGADGADGRASAPATSAACVSPFVRSPNGAAGVGDLREVVTPVSAPSADEQARLRTLGLLIGAALRQPQTSLELNIAPAFWRTLCAQALDGGVGAGAGAAGAERALAEVDAMAAQSLARLRRIEEDGVDAEAFEALFPLEHTACLSDGRRVPLIPAGEHVPVTFDARGRFADLVLRARLLEGVPAAAAVRAGLAASVPARLLALYGWRELETNACGCTSVDIGALRAHTKYGVTAHENMPHVRYMWRALEEFSQAEREAFVRFVWGRSRLPLEWGLMRFTVHTKLVSSRRAAGTADAYLPVSHTCFFSIELPAYSHYEVCRDKLLFAVTHCTSIDADTTAESRRNRNLAWSDGDDDDGDDDSTAEPAP</sequence>
<feature type="domain" description="WW" evidence="5">
    <location>
        <begin position="50"/>
        <end position="84"/>
    </location>
</feature>
<feature type="region of interest" description="Disordered" evidence="4">
    <location>
        <begin position="4906"/>
        <end position="4929"/>
    </location>
</feature>
<dbReference type="Proteomes" id="UP000751190">
    <property type="component" value="Unassembled WGS sequence"/>
</dbReference>
<feature type="compositionally biased region" description="Low complexity" evidence="4">
    <location>
        <begin position="3608"/>
        <end position="3617"/>
    </location>
</feature>
<dbReference type="PANTHER" id="PTHR46654">
    <property type="entry name" value="E3 UBIQUITIN-PROTEIN LIGASE HECTD3"/>
    <property type="match status" value="1"/>
</dbReference>
<dbReference type="Gene3D" id="2.20.70.10">
    <property type="match status" value="1"/>
</dbReference>
<name>A0A8J5XKF8_DIALT</name>
<dbReference type="PROSITE" id="PS01159">
    <property type="entry name" value="WW_DOMAIN_1"/>
    <property type="match status" value="1"/>
</dbReference>
<organism evidence="8 9">
    <name type="scientific">Diacronema lutheri</name>
    <name type="common">Unicellular marine alga</name>
    <name type="synonym">Monochrysis lutheri</name>
    <dbReference type="NCBI Taxonomy" id="2081491"/>
    <lineage>
        <taxon>Eukaryota</taxon>
        <taxon>Haptista</taxon>
        <taxon>Haptophyta</taxon>
        <taxon>Pavlovophyceae</taxon>
        <taxon>Pavlovales</taxon>
        <taxon>Pavlovaceae</taxon>
        <taxon>Diacronema</taxon>
    </lineage>
</organism>
<evidence type="ECO:0000259" key="6">
    <source>
        <dbReference type="PROSITE" id="PS50114"/>
    </source>
</evidence>
<dbReference type="SMART" id="SM00456">
    <property type="entry name" value="WW"/>
    <property type="match status" value="1"/>
</dbReference>
<keyword evidence="2" id="KW-0862">Zinc</keyword>
<dbReference type="CDD" id="cd14279">
    <property type="entry name" value="CUE"/>
    <property type="match status" value="1"/>
</dbReference>
<feature type="compositionally biased region" description="Low complexity" evidence="4">
    <location>
        <begin position="3216"/>
        <end position="3235"/>
    </location>
</feature>
<proteinExistence type="predicted"/>
<dbReference type="PROSITE" id="PS50114">
    <property type="entry name" value="GATA_ZN_FINGER_2"/>
    <property type="match status" value="1"/>
</dbReference>
<feature type="compositionally biased region" description="Pro residues" evidence="4">
    <location>
        <begin position="3594"/>
        <end position="3607"/>
    </location>
</feature>
<feature type="region of interest" description="Disordered" evidence="4">
    <location>
        <begin position="3688"/>
        <end position="3711"/>
    </location>
</feature>
<feature type="region of interest" description="Disordered" evidence="4">
    <location>
        <begin position="3175"/>
        <end position="3246"/>
    </location>
</feature>
<evidence type="ECO:0000256" key="1">
    <source>
        <dbReference type="ARBA" id="ARBA00022786"/>
    </source>
</evidence>
<keyword evidence="9" id="KW-1185">Reference proteome</keyword>
<feature type="region of interest" description="Disordered" evidence="4">
    <location>
        <begin position="1646"/>
        <end position="1679"/>
    </location>
</feature>
<feature type="domain" description="GATA-type" evidence="6">
    <location>
        <begin position="3112"/>
        <end position="3144"/>
    </location>
</feature>
<protein>
    <recommendedName>
        <fullName evidence="10">WW domain-containing protein</fullName>
    </recommendedName>
</protein>
<evidence type="ECO:0008006" key="10">
    <source>
        <dbReference type="Google" id="ProtNLM"/>
    </source>
</evidence>
<feature type="compositionally biased region" description="Low complexity" evidence="4">
    <location>
        <begin position="1646"/>
        <end position="1664"/>
    </location>
</feature>
<keyword evidence="2" id="KW-0863">Zinc-finger</keyword>
<dbReference type="PANTHER" id="PTHR46654:SF1">
    <property type="entry name" value="E3 UBIQUITIN-PROTEIN LIGASE HECTD3"/>
    <property type="match status" value="1"/>
</dbReference>
<evidence type="ECO:0000256" key="4">
    <source>
        <dbReference type="SAM" id="MobiDB-lite"/>
    </source>
</evidence>
<dbReference type="InterPro" id="IPR042469">
    <property type="entry name" value="HECTD3"/>
</dbReference>
<feature type="region of interest" description="Disordered" evidence="4">
    <location>
        <begin position="1194"/>
        <end position="1225"/>
    </location>
</feature>
<gene>
    <name evidence="8" type="ORF">KFE25_009372</name>
</gene>
<dbReference type="InterPro" id="IPR036020">
    <property type="entry name" value="WW_dom_sf"/>
</dbReference>
<feature type="compositionally biased region" description="Acidic residues" evidence="4">
    <location>
        <begin position="2905"/>
        <end position="2914"/>
    </location>
</feature>
<dbReference type="SUPFAM" id="SSF56204">
    <property type="entry name" value="Hect, E3 ligase catalytic domain"/>
    <property type="match status" value="1"/>
</dbReference>
<feature type="domain" description="HECT" evidence="7">
    <location>
        <begin position="4506"/>
        <end position="4898"/>
    </location>
</feature>
<dbReference type="GO" id="GO:0006355">
    <property type="term" value="P:regulation of DNA-templated transcription"/>
    <property type="evidence" value="ECO:0007669"/>
    <property type="project" value="InterPro"/>
</dbReference>
<dbReference type="GO" id="GO:0043565">
    <property type="term" value="F:sequence-specific DNA binding"/>
    <property type="evidence" value="ECO:0007669"/>
    <property type="project" value="InterPro"/>
</dbReference>
<reference evidence="8" key="1">
    <citation type="submission" date="2021-05" db="EMBL/GenBank/DDBJ databases">
        <title>The genome of the haptophyte Pavlova lutheri (Diacronema luteri, Pavlovales) - a model for lipid biosynthesis in eukaryotic algae.</title>
        <authorList>
            <person name="Hulatt C.J."/>
            <person name="Posewitz M.C."/>
        </authorList>
    </citation>
    <scope>NUCLEOTIDE SEQUENCE</scope>
    <source>
        <strain evidence="8">NIVA-4/92</strain>
    </source>
</reference>
<feature type="compositionally biased region" description="Low complexity" evidence="4">
    <location>
        <begin position="1556"/>
        <end position="1583"/>
    </location>
</feature>
<dbReference type="OMA" id="EHRISPF"/>